<keyword evidence="2" id="KW-1185">Reference proteome</keyword>
<protein>
    <submittedName>
        <fullName evidence="1">Uncharacterized protein</fullName>
    </submittedName>
</protein>
<dbReference type="AlphaFoldDB" id="A0A4Y2JEH5"/>
<sequence length="143" mass="16351">MTYLKAGLHWRAERFASRWFSNADGTPIGFLTNTKRFAGHVRMCSSVVCRYPRTSFELHTSDDSFLRSARTLGSQSPNIVNSTDDPNLKTCNRARLYLQLKSILKLDTHERSIPRKFGRSNQIPVVRAKKDENRSGEVVSLDF</sequence>
<dbReference type="EMBL" id="BGPR01003414">
    <property type="protein sequence ID" value="GBM87838.1"/>
    <property type="molecule type" value="Genomic_DNA"/>
</dbReference>
<organism evidence="1 2">
    <name type="scientific">Araneus ventricosus</name>
    <name type="common">Orbweaver spider</name>
    <name type="synonym">Epeira ventricosa</name>
    <dbReference type="NCBI Taxonomy" id="182803"/>
    <lineage>
        <taxon>Eukaryota</taxon>
        <taxon>Metazoa</taxon>
        <taxon>Ecdysozoa</taxon>
        <taxon>Arthropoda</taxon>
        <taxon>Chelicerata</taxon>
        <taxon>Arachnida</taxon>
        <taxon>Araneae</taxon>
        <taxon>Araneomorphae</taxon>
        <taxon>Entelegynae</taxon>
        <taxon>Araneoidea</taxon>
        <taxon>Araneidae</taxon>
        <taxon>Araneus</taxon>
    </lineage>
</organism>
<accession>A0A4Y2JEH5</accession>
<gene>
    <name evidence="1" type="ORF">AVEN_58702_1</name>
</gene>
<evidence type="ECO:0000313" key="2">
    <source>
        <dbReference type="Proteomes" id="UP000499080"/>
    </source>
</evidence>
<reference evidence="1 2" key="1">
    <citation type="journal article" date="2019" name="Sci. Rep.">
        <title>Orb-weaving spider Araneus ventricosus genome elucidates the spidroin gene catalogue.</title>
        <authorList>
            <person name="Kono N."/>
            <person name="Nakamura H."/>
            <person name="Ohtoshi R."/>
            <person name="Moran D.A.P."/>
            <person name="Shinohara A."/>
            <person name="Yoshida Y."/>
            <person name="Fujiwara M."/>
            <person name="Mori M."/>
            <person name="Tomita M."/>
            <person name="Arakawa K."/>
        </authorList>
    </citation>
    <scope>NUCLEOTIDE SEQUENCE [LARGE SCALE GENOMIC DNA]</scope>
</reference>
<dbReference type="Proteomes" id="UP000499080">
    <property type="component" value="Unassembled WGS sequence"/>
</dbReference>
<evidence type="ECO:0000313" key="1">
    <source>
        <dbReference type="EMBL" id="GBM87838.1"/>
    </source>
</evidence>
<proteinExistence type="predicted"/>
<comment type="caution">
    <text evidence="1">The sequence shown here is derived from an EMBL/GenBank/DDBJ whole genome shotgun (WGS) entry which is preliminary data.</text>
</comment>
<name>A0A4Y2JEH5_ARAVE</name>